<keyword evidence="9 17" id="KW-0418">Kinase</keyword>
<evidence type="ECO:0000256" key="8">
    <source>
        <dbReference type="ARBA" id="ARBA00022741"/>
    </source>
</evidence>
<dbReference type="PROSITE" id="PS50885">
    <property type="entry name" value="HAMP"/>
    <property type="match status" value="1"/>
</dbReference>
<evidence type="ECO:0000256" key="6">
    <source>
        <dbReference type="ARBA" id="ARBA00022679"/>
    </source>
</evidence>
<dbReference type="EC" id="2.7.13.3" evidence="3"/>
<keyword evidence="12" id="KW-0902">Two-component regulatory system</keyword>
<dbReference type="AlphaFoldDB" id="A0A931HXT1"/>
<dbReference type="CDD" id="cd00082">
    <property type="entry name" value="HisKA"/>
    <property type="match status" value="1"/>
</dbReference>
<comment type="caution">
    <text evidence="17">The sequence shown here is derived from an EMBL/GenBank/DDBJ whole genome shotgun (WGS) entry which is preliminary data.</text>
</comment>
<keyword evidence="6" id="KW-0808">Transferase</keyword>
<sequence length="473" mass="53936">MKSLSAKNPLNRILNPRRQSLLIQFTSWYILNLLVIIFFISVVVMAGMCYFLIQNTDQELQAMEKKLVTLTEEAYPGEVQESLDEVLYPDHANYYVEIRASDESTIARSRGYDEMTEEEDEEEDEFQLNLPGSYLWNDDQGLFIQKMIPWQSSSDSGIIQVNVQLNQVAEFMTAMGQIILAAALLCLIIGSILIYKLTKRNLRPLFVITDAVSEMESSPDLTKRVPVPETPRELNELGVRFNDLLLQLEKQFEREKSFVSNASHELRTPLTAFKGHLNLIKRWGKKDPEILDQAIQALKEESDRMEKMMVQLLTIARNEHMETQMEKVDLTKVIKQTIQQFQSSTTMQIKGDLEEDLSVKGDEEQLRQIFVILLDNAIHYSDDKGEINVTLQKQGNSVELSVSDQGIGIPFEEQKKIFDRFYRVDKNRSRKTGGTGLGLSIAKELVDNHGGSIRVKSGPGEGSTFIVSLPCWK</sequence>
<organism evidence="17 18">
    <name type="scientific">Halobacillus yeomjeoni</name>
    <dbReference type="NCBI Taxonomy" id="311194"/>
    <lineage>
        <taxon>Bacteria</taxon>
        <taxon>Bacillati</taxon>
        <taxon>Bacillota</taxon>
        <taxon>Bacilli</taxon>
        <taxon>Bacillales</taxon>
        <taxon>Bacillaceae</taxon>
        <taxon>Halobacillus</taxon>
    </lineage>
</organism>
<dbReference type="InterPro" id="IPR003594">
    <property type="entry name" value="HATPase_dom"/>
</dbReference>
<evidence type="ECO:0000256" key="14">
    <source>
        <dbReference type="SAM" id="Phobius"/>
    </source>
</evidence>
<dbReference type="InterPro" id="IPR005467">
    <property type="entry name" value="His_kinase_dom"/>
</dbReference>
<dbReference type="FunFam" id="1.10.287.130:FF:000001">
    <property type="entry name" value="Two-component sensor histidine kinase"/>
    <property type="match status" value="1"/>
</dbReference>
<feature type="transmembrane region" description="Helical" evidence="14">
    <location>
        <begin position="21"/>
        <end position="53"/>
    </location>
</feature>
<proteinExistence type="predicted"/>
<evidence type="ECO:0000313" key="17">
    <source>
        <dbReference type="EMBL" id="MBH0231409.1"/>
    </source>
</evidence>
<dbReference type="Pfam" id="PF00672">
    <property type="entry name" value="HAMP"/>
    <property type="match status" value="1"/>
</dbReference>
<feature type="domain" description="Histidine kinase" evidence="15">
    <location>
        <begin position="261"/>
        <end position="473"/>
    </location>
</feature>
<dbReference type="PROSITE" id="PS50109">
    <property type="entry name" value="HIS_KIN"/>
    <property type="match status" value="1"/>
</dbReference>
<dbReference type="SMART" id="SM00387">
    <property type="entry name" value="HATPase_c"/>
    <property type="match status" value="1"/>
</dbReference>
<evidence type="ECO:0000256" key="1">
    <source>
        <dbReference type="ARBA" id="ARBA00000085"/>
    </source>
</evidence>
<gene>
    <name evidence="17" type="ORF">H0267_14375</name>
</gene>
<dbReference type="GO" id="GO:0005886">
    <property type="term" value="C:plasma membrane"/>
    <property type="evidence" value="ECO:0007669"/>
    <property type="project" value="UniProtKB-SubCell"/>
</dbReference>
<keyword evidence="18" id="KW-1185">Reference proteome</keyword>
<keyword evidence="5" id="KW-0597">Phosphoprotein</keyword>
<dbReference type="InterPro" id="IPR036890">
    <property type="entry name" value="HATPase_C_sf"/>
</dbReference>
<dbReference type="Pfam" id="PF02518">
    <property type="entry name" value="HATPase_c"/>
    <property type="match status" value="1"/>
</dbReference>
<dbReference type="PRINTS" id="PR00344">
    <property type="entry name" value="BCTRLSENSOR"/>
</dbReference>
<evidence type="ECO:0000259" key="15">
    <source>
        <dbReference type="PROSITE" id="PS50109"/>
    </source>
</evidence>
<dbReference type="GO" id="GO:0000155">
    <property type="term" value="F:phosphorelay sensor kinase activity"/>
    <property type="evidence" value="ECO:0007669"/>
    <property type="project" value="InterPro"/>
</dbReference>
<dbReference type="GO" id="GO:0005524">
    <property type="term" value="F:ATP binding"/>
    <property type="evidence" value="ECO:0007669"/>
    <property type="project" value="UniProtKB-KW"/>
</dbReference>
<dbReference type="CDD" id="cd00075">
    <property type="entry name" value="HATPase"/>
    <property type="match status" value="1"/>
</dbReference>
<dbReference type="SUPFAM" id="SSF47384">
    <property type="entry name" value="Homodimeric domain of signal transducing histidine kinase"/>
    <property type="match status" value="1"/>
</dbReference>
<dbReference type="InterPro" id="IPR050398">
    <property type="entry name" value="HssS/ArlS-like"/>
</dbReference>
<comment type="catalytic activity">
    <reaction evidence="1">
        <text>ATP + protein L-histidine = ADP + protein N-phospho-L-histidine.</text>
        <dbReference type="EC" id="2.7.13.3"/>
    </reaction>
</comment>
<evidence type="ECO:0000256" key="4">
    <source>
        <dbReference type="ARBA" id="ARBA00022475"/>
    </source>
</evidence>
<evidence type="ECO:0000256" key="2">
    <source>
        <dbReference type="ARBA" id="ARBA00004651"/>
    </source>
</evidence>
<dbReference type="PANTHER" id="PTHR45528:SF1">
    <property type="entry name" value="SENSOR HISTIDINE KINASE CPXA"/>
    <property type="match status" value="1"/>
</dbReference>
<name>A0A931HXT1_9BACI</name>
<evidence type="ECO:0000256" key="12">
    <source>
        <dbReference type="ARBA" id="ARBA00023012"/>
    </source>
</evidence>
<keyword evidence="13 14" id="KW-0472">Membrane</keyword>
<dbReference type="Gene3D" id="6.10.340.10">
    <property type="match status" value="1"/>
</dbReference>
<comment type="subcellular location">
    <subcellularLocation>
        <location evidence="2">Cell membrane</location>
        <topology evidence="2">Multi-pass membrane protein</topology>
    </subcellularLocation>
</comment>
<dbReference type="RefSeq" id="WP_197318034.1">
    <property type="nucleotide sequence ID" value="NZ_JADZSC010000003.1"/>
</dbReference>
<evidence type="ECO:0000256" key="5">
    <source>
        <dbReference type="ARBA" id="ARBA00022553"/>
    </source>
</evidence>
<feature type="domain" description="HAMP" evidence="16">
    <location>
        <begin position="199"/>
        <end position="253"/>
    </location>
</feature>
<protein>
    <recommendedName>
        <fullName evidence="3">histidine kinase</fullName>
        <ecNumber evidence="3">2.7.13.3</ecNumber>
    </recommendedName>
</protein>
<reference evidence="17 18" key="1">
    <citation type="journal article" date="2005" name="Int. J. Syst. Evol. Microbiol.">
        <title>Halobacillus yeomjeoni sp. nov., isolated from a marine solar saltern in Korea.</title>
        <authorList>
            <person name="Yoon J.H."/>
            <person name="Kang S.J."/>
            <person name="Lee C.H."/>
            <person name="Oh H.W."/>
            <person name="Oh T.K."/>
        </authorList>
    </citation>
    <scope>NUCLEOTIDE SEQUENCE [LARGE SCALE GENOMIC DNA]</scope>
    <source>
        <strain evidence="17 18">KCTC 3957</strain>
    </source>
</reference>
<evidence type="ECO:0000256" key="13">
    <source>
        <dbReference type="ARBA" id="ARBA00023136"/>
    </source>
</evidence>
<feature type="transmembrane region" description="Helical" evidence="14">
    <location>
        <begin position="174"/>
        <end position="195"/>
    </location>
</feature>
<keyword evidence="4" id="KW-1003">Cell membrane</keyword>
<dbReference type="Pfam" id="PF00512">
    <property type="entry name" value="HisKA"/>
    <property type="match status" value="1"/>
</dbReference>
<keyword evidence="11 14" id="KW-1133">Transmembrane helix</keyword>
<evidence type="ECO:0000259" key="16">
    <source>
        <dbReference type="PROSITE" id="PS50885"/>
    </source>
</evidence>
<keyword evidence="8" id="KW-0547">Nucleotide-binding</keyword>
<evidence type="ECO:0000313" key="18">
    <source>
        <dbReference type="Proteomes" id="UP000614490"/>
    </source>
</evidence>
<evidence type="ECO:0000256" key="11">
    <source>
        <dbReference type="ARBA" id="ARBA00022989"/>
    </source>
</evidence>
<dbReference type="Gene3D" id="3.30.565.10">
    <property type="entry name" value="Histidine kinase-like ATPase, C-terminal domain"/>
    <property type="match status" value="1"/>
</dbReference>
<dbReference type="SMART" id="SM00388">
    <property type="entry name" value="HisKA"/>
    <property type="match status" value="1"/>
</dbReference>
<dbReference type="SUPFAM" id="SSF55874">
    <property type="entry name" value="ATPase domain of HSP90 chaperone/DNA topoisomerase II/histidine kinase"/>
    <property type="match status" value="1"/>
</dbReference>
<dbReference type="Proteomes" id="UP000614490">
    <property type="component" value="Unassembled WGS sequence"/>
</dbReference>
<dbReference type="FunFam" id="3.30.565.10:FF:000006">
    <property type="entry name" value="Sensor histidine kinase WalK"/>
    <property type="match status" value="1"/>
</dbReference>
<dbReference type="SMART" id="SM00304">
    <property type="entry name" value="HAMP"/>
    <property type="match status" value="1"/>
</dbReference>
<dbReference type="EMBL" id="JADZSC010000003">
    <property type="protein sequence ID" value="MBH0231409.1"/>
    <property type="molecule type" value="Genomic_DNA"/>
</dbReference>
<dbReference type="InterPro" id="IPR003661">
    <property type="entry name" value="HisK_dim/P_dom"/>
</dbReference>
<dbReference type="InterPro" id="IPR003660">
    <property type="entry name" value="HAMP_dom"/>
</dbReference>
<evidence type="ECO:0000256" key="9">
    <source>
        <dbReference type="ARBA" id="ARBA00022777"/>
    </source>
</evidence>
<dbReference type="InterPro" id="IPR036097">
    <property type="entry name" value="HisK_dim/P_sf"/>
</dbReference>
<keyword evidence="10" id="KW-0067">ATP-binding</keyword>
<dbReference type="PANTHER" id="PTHR45528">
    <property type="entry name" value="SENSOR HISTIDINE KINASE CPXA"/>
    <property type="match status" value="1"/>
</dbReference>
<evidence type="ECO:0000256" key="3">
    <source>
        <dbReference type="ARBA" id="ARBA00012438"/>
    </source>
</evidence>
<dbReference type="Gene3D" id="1.10.287.130">
    <property type="match status" value="1"/>
</dbReference>
<dbReference type="InterPro" id="IPR004358">
    <property type="entry name" value="Sig_transdc_His_kin-like_C"/>
</dbReference>
<evidence type="ECO:0000256" key="7">
    <source>
        <dbReference type="ARBA" id="ARBA00022692"/>
    </source>
</evidence>
<evidence type="ECO:0000256" key="10">
    <source>
        <dbReference type="ARBA" id="ARBA00022840"/>
    </source>
</evidence>
<accession>A0A931HXT1</accession>
<keyword evidence="7 14" id="KW-0812">Transmembrane</keyword>